<name>A0A1C7DAX9_9SPHN</name>
<evidence type="ECO:0000259" key="4">
    <source>
        <dbReference type="PROSITE" id="PS50995"/>
    </source>
</evidence>
<dbReference type="EMBL" id="CP016545">
    <property type="protein sequence ID" value="ANU08604.1"/>
    <property type="molecule type" value="Genomic_DNA"/>
</dbReference>
<dbReference type="STRING" id="645517.A6F65_02321"/>
<dbReference type="KEGG" id="anh:A6F65_02321"/>
<dbReference type="InterPro" id="IPR000835">
    <property type="entry name" value="HTH_MarR-typ"/>
</dbReference>
<reference evidence="5 6" key="1">
    <citation type="submission" date="2016-07" db="EMBL/GenBank/DDBJ databases">
        <title>Complete genome sequence of Altererythrobacter namhicola JCM 16345T, containing esterase-encoding genes.</title>
        <authorList>
            <person name="Cheng H."/>
            <person name="Wu Y.-H."/>
            <person name="Jian S.-L."/>
            <person name="Huo Y.-Y."/>
            <person name="Wang C.-S."/>
            <person name="Xu X.-W."/>
        </authorList>
    </citation>
    <scope>NUCLEOTIDE SEQUENCE [LARGE SCALE GENOMIC DNA]</scope>
    <source>
        <strain evidence="5 6">JCM 16345</strain>
    </source>
</reference>
<dbReference type="OrthoDB" id="8906692at2"/>
<dbReference type="PANTHER" id="PTHR35790:SF4">
    <property type="entry name" value="HTH-TYPE TRANSCRIPTIONAL REGULATOR PCHR"/>
    <property type="match status" value="1"/>
</dbReference>
<organism evidence="5 6">
    <name type="scientific">Paraurantiacibacter namhicola</name>
    <dbReference type="NCBI Taxonomy" id="645517"/>
    <lineage>
        <taxon>Bacteria</taxon>
        <taxon>Pseudomonadati</taxon>
        <taxon>Pseudomonadota</taxon>
        <taxon>Alphaproteobacteria</taxon>
        <taxon>Sphingomonadales</taxon>
        <taxon>Erythrobacteraceae</taxon>
        <taxon>Paraurantiacibacter</taxon>
    </lineage>
</organism>
<dbReference type="InterPro" id="IPR036388">
    <property type="entry name" value="WH-like_DNA-bd_sf"/>
</dbReference>
<dbReference type="Pfam" id="PF12802">
    <property type="entry name" value="MarR_2"/>
    <property type="match status" value="1"/>
</dbReference>
<evidence type="ECO:0000256" key="2">
    <source>
        <dbReference type="ARBA" id="ARBA00023125"/>
    </source>
</evidence>
<sequence length="157" mass="17837">MTPISRLDDFLPYCLSTTSNAVSARIAQEYRKRFSLSVPEWRIMAVLGDAGGVTQRELTERTLMDKVAVNRACKLLSERELIARKPNAKDGRSHLLHLSETGEEMYAKIMPVARNIERQLFAGFSTEDVDRFRHMLRTVRAEVGDLDSDSLTDGSYR</sequence>
<keyword evidence="6" id="KW-1185">Reference proteome</keyword>
<protein>
    <submittedName>
        <fullName evidence="5">Transcriptional regulator HosA</fullName>
    </submittedName>
</protein>
<dbReference type="RefSeq" id="WP_067788900.1">
    <property type="nucleotide sequence ID" value="NZ_CP016545.1"/>
</dbReference>
<proteinExistence type="predicted"/>
<dbReference type="PROSITE" id="PS50995">
    <property type="entry name" value="HTH_MARR_2"/>
    <property type="match status" value="1"/>
</dbReference>
<keyword evidence="2" id="KW-0238">DNA-binding</keyword>
<dbReference type="GO" id="GO:0003677">
    <property type="term" value="F:DNA binding"/>
    <property type="evidence" value="ECO:0007669"/>
    <property type="project" value="UniProtKB-KW"/>
</dbReference>
<keyword evidence="1" id="KW-0805">Transcription regulation</keyword>
<evidence type="ECO:0000313" key="6">
    <source>
        <dbReference type="Proteomes" id="UP000092698"/>
    </source>
</evidence>
<dbReference type="Proteomes" id="UP000092698">
    <property type="component" value="Chromosome"/>
</dbReference>
<keyword evidence="3" id="KW-0804">Transcription</keyword>
<feature type="domain" description="HTH marR-type" evidence="4">
    <location>
        <begin position="8"/>
        <end position="141"/>
    </location>
</feature>
<evidence type="ECO:0000313" key="5">
    <source>
        <dbReference type="EMBL" id="ANU08604.1"/>
    </source>
</evidence>
<dbReference type="SUPFAM" id="SSF46785">
    <property type="entry name" value="Winged helix' DNA-binding domain"/>
    <property type="match status" value="1"/>
</dbReference>
<dbReference type="GO" id="GO:0003700">
    <property type="term" value="F:DNA-binding transcription factor activity"/>
    <property type="evidence" value="ECO:0007669"/>
    <property type="project" value="InterPro"/>
</dbReference>
<dbReference type="PATRIC" id="fig|645517.4.peg.2303"/>
<evidence type="ECO:0000256" key="3">
    <source>
        <dbReference type="ARBA" id="ARBA00023163"/>
    </source>
</evidence>
<dbReference type="SMART" id="SM00347">
    <property type="entry name" value="HTH_MARR"/>
    <property type="match status" value="1"/>
</dbReference>
<dbReference type="InterPro" id="IPR036390">
    <property type="entry name" value="WH_DNA-bd_sf"/>
</dbReference>
<dbReference type="Gene3D" id="1.10.10.10">
    <property type="entry name" value="Winged helix-like DNA-binding domain superfamily/Winged helix DNA-binding domain"/>
    <property type="match status" value="1"/>
</dbReference>
<evidence type="ECO:0000256" key="1">
    <source>
        <dbReference type="ARBA" id="ARBA00023015"/>
    </source>
</evidence>
<dbReference type="AlphaFoldDB" id="A0A1C7DAX9"/>
<dbReference type="PANTHER" id="PTHR35790">
    <property type="entry name" value="HTH-TYPE TRANSCRIPTIONAL REGULATOR PCHR"/>
    <property type="match status" value="1"/>
</dbReference>
<gene>
    <name evidence="5" type="primary">hosA</name>
    <name evidence="5" type="ORF">A6F65_02321</name>
</gene>
<accession>A0A1C7DAX9</accession>
<dbReference type="InterPro" id="IPR052067">
    <property type="entry name" value="Metal_resp_HTH_trans_reg"/>
</dbReference>
<dbReference type="PRINTS" id="PR00598">
    <property type="entry name" value="HTHMARR"/>
</dbReference>